<dbReference type="InterPro" id="IPR045584">
    <property type="entry name" value="Pilin-like"/>
</dbReference>
<reference evidence="3" key="1">
    <citation type="journal article" date="2019" name="Int. J. Syst. Evol. Microbiol.">
        <title>The Global Catalogue of Microorganisms (GCM) 10K type strain sequencing project: providing services to taxonomists for standard genome sequencing and annotation.</title>
        <authorList>
            <consortium name="The Broad Institute Genomics Platform"/>
            <consortium name="The Broad Institute Genome Sequencing Center for Infectious Disease"/>
            <person name="Wu L."/>
            <person name="Ma J."/>
        </authorList>
    </citation>
    <scope>NUCLEOTIDE SEQUENCE [LARGE SCALE GENOMIC DNA]</scope>
    <source>
        <strain evidence="3">CGMCC 1.8860</strain>
    </source>
</reference>
<keyword evidence="1" id="KW-0472">Membrane</keyword>
<gene>
    <name evidence="2" type="ORF">GCM10010971_21630</name>
</gene>
<evidence type="ECO:0000256" key="1">
    <source>
        <dbReference type="SAM" id="Phobius"/>
    </source>
</evidence>
<dbReference type="InterPro" id="IPR012902">
    <property type="entry name" value="N_methyl_site"/>
</dbReference>
<comment type="caution">
    <text evidence="2">The sequence shown here is derived from an EMBL/GenBank/DDBJ whole genome shotgun (WGS) entry which is preliminary data.</text>
</comment>
<protein>
    <recommendedName>
        <fullName evidence="4">Prepilin-type N-terminal cleavage/methylation domain-containing protein</fullName>
    </recommendedName>
</protein>
<sequence length="170" mass="17461">MTTRRLRGFTLVELLISLVVLAVLLFMGVPLTMQWVRSSNQQAGQTLFVKGMAMAKSRTLRNSAGALQSEPAAFLLLSAGNVICVQEASYATAASATNVPRTPANSFSCTGAVWTGTLPSATTGLLNNAATQCVALNNAGLPVSTTLGATACGTAASYQVTGMSSALTLN</sequence>
<dbReference type="SUPFAM" id="SSF54523">
    <property type="entry name" value="Pili subunits"/>
    <property type="match status" value="1"/>
</dbReference>
<keyword evidence="1" id="KW-1133">Transmembrane helix</keyword>
<evidence type="ECO:0008006" key="4">
    <source>
        <dbReference type="Google" id="ProtNLM"/>
    </source>
</evidence>
<dbReference type="PROSITE" id="PS00409">
    <property type="entry name" value="PROKAR_NTER_METHYL"/>
    <property type="match status" value="1"/>
</dbReference>
<dbReference type="NCBIfam" id="TIGR02532">
    <property type="entry name" value="IV_pilin_GFxxxE"/>
    <property type="match status" value="1"/>
</dbReference>
<evidence type="ECO:0000313" key="3">
    <source>
        <dbReference type="Proteomes" id="UP000621859"/>
    </source>
</evidence>
<keyword evidence="3" id="KW-1185">Reference proteome</keyword>
<evidence type="ECO:0000313" key="2">
    <source>
        <dbReference type="EMBL" id="GGP26344.1"/>
    </source>
</evidence>
<dbReference type="EMBL" id="BMLY01000003">
    <property type="protein sequence ID" value="GGP26344.1"/>
    <property type="molecule type" value="Genomic_DNA"/>
</dbReference>
<name>A0ABQ2PL43_9NEIS</name>
<organism evidence="2 3">
    <name type="scientific">Silvimonas amylolytica</name>
    <dbReference type="NCBI Taxonomy" id="449663"/>
    <lineage>
        <taxon>Bacteria</taxon>
        <taxon>Pseudomonadati</taxon>
        <taxon>Pseudomonadota</taxon>
        <taxon>Betaproteobacteria</taxon>
        <taxon>Neisseriales</taxon>
        <taxon>Chitinibacteraceae</taxon>
        <taxon>Silvimonas</taxon>
    </lineage>
</organism>
<dbReference type="Proteomes" id="UP000621859">
    <property type="component" value="Unassembled WGS sequence"/>
</dbReference>
<proteinExistence type="predicted"/>
<dbReference type="RefSeq" id="WP_188693117.1">
    <property type="nucleotide sequence ID" value="NZ_BMLY01000003.1"/>
</dbReference>
<dbReference type="Pfam" id="PF07963">
    <property type="entry name" value="N_methyl"/>
    <property type="match status" value="1"/>
</dbReference>
<feature type="transmembrane region" description="Helical" evidence="1">
    <location>
        <begin position="12"/>
        <end position="36"/>
    </location>
</feature>
<dbReference type="Gene3D" id="3.30.700.10">
    <property type="entry name" value="Glycoprotein, Type 4 Pilin"/>
    <property type="match status" value="1"/>
</dbReference>
<accession>A0ABQ2PL43</accession>
<keyword evidence="1" id="KW-0812">Transmembrane</keyword>